<organism evidence="2 3">
    <name type="scientific">Eubacterium maltosivorans</name>
    <dbReference type="NCBI Taxonomy" id="2041044"/>
    <lineage>
        <taxon>Bacteria</taxon>
        <taxon>Bacillati</taxon>
        <taxon>Bacillota</taxon>
        <taxon>Clostridia</taxon>
        <taxon>Eubacteriales</taxon>
        <taxon>Eubacteriaceae</taxon>
        <taxon>Eubacterium</taxon>
    </lineage>
</organism>
<evidence type="ECO:0000313" key="2">
    <source>
        <dbReference type="EMBL" id="QCT71261.1"/>
    </source>
</evidence>
<reference evidence="2 3" key="1">
    <citation type="submission" date="2018-05" db="EMBL/GenBank/DDBJ databases">
        <title>Genome comparison of Eubacterium sp.</title>
        <authorList>
            <person name="Feng Y."/>
            <person name="Sanchez-Andrea I."/>
            <person name="Stams A.J.M."/>
            <person name="De Vos W.M."/>
        </authorList>
    </citation>
    <scope>NUCLEOTIDE SEQUENCE [LARGE SCALE GENOMIC DNA]</scope>
    <source>
        <strain evidence="2 3">YI</strain>
    </source>
</reference>
<dbReference type="EMBL" id="CP029487">
    <property type="protein sequence ID" value="QCT71261.1"/>
    <property type="molecule type" value="Genomic_DNA"/>
</dbReference>
<dbReference type="Gene3D" id="3.20.20.210">
    <property type="match status" value="1"/>
</dbReference>
<gene>
    <name evidence="2" type="ORF">CPZ25_007940</name>
</gene>
<dbReference type="Pfam" id="PF01208">
    <property type="entry name" value="URO-D"/>
    <property type="match status" value="1"/>
</dbReference>
<sequence>MEERQLDANQLKQERQADLKAVYSGKVPKRVPIHLSFAFEASVSYAIDQGIVEKGKNLRNIYWEPETWYDIFDRVNNDFYSDIPLGPGAIRLPILYQILEAKSIIMGATGVMQHPEVHSLEPEEYDAFIEDPFFYMSETLMPRLYPALDTTPGRRAMVLAQAVKANADQFAVIGQMMGKIAAKYGYPAAPGGRSTAPFDYLADFLRSFTGISKDMRRYPDKVVQACDALVPLMLREGVPNPDRLPPDYRVMIPLHMGSFINEKQFEKFYWPSFKKLMDGLVAPGAGVDLFVEDNWMRHMDYLKTFNGSVKMQFEYGDPKLVKEKLSGTRHVITGFFPISLLQFGSAQEVKDKAKELIDILAPGGGYIFGFDKGLFSLEGNTIKNLHVLTDFVRDYGVYR</sequence>
<dbReference type="InterPro" id="IPR000257">
    <property type="entry name" value="Uroporphyrinogen_deCOase"/>
</dbReference>
<protein>
    <submittedName>
        <fullName evidence="2">Uroporphyrinogen decarboxylase</fullName>
    </submittedName>
</protein>
<keyword evidence="3" id="KW-1185">Reference proteome</keyword>
<evidence type="ECO:0000259" key="1">
    <source>
        <dbReference type="Pfam" id="PF01208"/>
    </source>
</evidence>
<dbReference type="GO" id="GO:0004853">
    <property type="term" value="F:uroporphyrinogen decarboxylase activity"/>
    <property type="evidence" value="ECO:0007669"/>
    <property type="project" value="InterPro"/>
</dbReference>
<accession>A0A4P9C917</accession>
<dbReference type="GO" id="GO:0006779">
    <property type="term" value="P:porphyrin-containing compound biosynthetic process"/>
    <property type="evidence" value="ECO:0007669"/>
    <property type="project" value="InterPro"/>
</dbReference>
<dbReference type="SUPFAM" id="SSF51726">
    <property type="entry name" value="UROD/MetE-like"/>
    <property type="match status" value="1"/>
</dbReference>
<dbReference type="KEGG" id="emt:CPZ25_007940"/>
<dbReference type="InterPro" id="IPR038071">
    <property type="entry name" value="UROD/MetE-like_sf"/>
</dbReference>
<feature type="domain" description="Uroporphyrinogen decarboxylase (URO-D)" evidence="1">
    <location>
        <begin position="168"/>
        <end position="395"/>
    </location>
</feature>
<proteinExistence type="predicted"/>
<dbReference type="AlphaFoldDB" id="A0A4P9C917"/>
<dbReference type="Proteomes" id="UP000218387">
    <property type="component" value="Chromosome"/>
</dbReference>
<name>A0A4P9C917_EUBML</name>
<evidence type="ECO:0000313" key="3">
    <source>
        <dbReference type="Proteomes" id="UP000218387"/>
    </source>
</evidence>